<sequence length="585" mass="66073">MDETPKGHAVEQCSLGNEDVGVSAVQTEATEETITGEKNPCIIIIRIVVEVWPHFPFICLFTAHQRSGKTALSLAAIAGNLGALHALLGYNTGIADMPDTTFKEALENGKGNVVEVFVQQPELRQKFANADYILLAIEPLKGMNEEKIKDTERYNQQVEVVNALIKAADQQSITDERVIAKIIQLDLENVWAENETIFKSDTSGLLHLAVQYQKTGFVKKFLQYDELVTAQSHKHHALWHNNNIMEGSTSTHRVLKDEDSKRIQREIRNLLVAAIIKSKHVRKMQDLLEVFQLSDDRLVNPHDEVIIGTYVKQFEVEVLNWRLLDLSISIFKSSEPSENDALQRIRELHLYTSGKRAVINHWLSENGIRTLTNDLASRERCRATATFIENEFGKLSKEINEEREKMRQEKCKNTPNAQDTHDAYDTWKLTVGVNTRPWNPTEERDADLGEIAERAVPKLSRFIKGYQTYLTLLQLSQTPLNIFETPSALNLTESSDITSIAPNGYQTGKDGEYKTLWSRIKKGRSFVDDESRVSSWLFASDPHGTQMANLICAIDPCCDLYVAKVAEGRSGIIPARVERVSQDLS</sequence>
<comment type="caution">
    <text evidence="2">The sequence shown here is derived from an EMBL/GenBank/DDBJ whole genome shotgun (WGS) entry which is preliminary data.</text>
</comment>
<evidence type="ECO:0000313" key="3">
    <source>
        <dbReference type="Proteomes" id="UP000054821"/>
    </source>
</evidence>
<feature type="coiled-coil region" evidence="1">
    <location>
        <begin position="385"/>
        <end position="412"/>
    </location>
</feature>
<name>A0A2P4ZDK9_9HYPO</name>
<dbReference type="AlphaFoldDB" id="A0A2P4ZDK9"/>
<accession>A0A2P4ZDK9</accession>
<dbReference type="STRING" id="398673.A0A2P4ZDK9"/>
<dbReference type="InterPro" id="IPR036852">
    <property type="entry name" value="Peptidase_S8/S53_dom_sf"/>
</dbReference>
<keyword evidence="1" id="KW-0175">Coiled coil</keyword>
<protein>
    <submittedName>
        <fullName evidence="2">Uncharacterized protein</fullName>
    </submittedName>
</protein>
<gene>
    <name evidence="2" type="ORF">TGAM01_v208676</name>
</gene>
<evidence type="ECO:0000256" key="1">
    <source>
        <dbReference type="SAM" id="Coils"/>
    </source>
</evidence>
<dbReference type="GeneID" id="29986593"/>
<dbReference type="EMBL" id="JPDN02000038">
    <property type="protein sequence ID" value="PON22395.1"/>
    <property type="molecule type" value="Genomic_DNA"/>
</dbReference>
<dbReference type="RefSeq" id="XP_018660337.1">
    <property type="nucleotide sequence ID" value="XM_018806510.1"/>
</dbReference>
<evidence type="ECO:0000313" key="2">
    <source>
        <dbReference type="EMBL" id="PON22395.1"/>
    </source>
</evidence>
<dbReference type="Gene3D" id="1.25.40.20">
    <property type="entry name" value="Ankyrin repeat-containing domain"/>
    <property type="match status" value="1"/>
</dbReference>
<dbReference type="SUPFAM" id="SSF52743">
    <property type="entry name" value="Subtilisin-like"/>
    <property type="match status" value="1"/>
</dbReference>
<dbReference type="GO" id="GO:0004252">
    <property type="term" value="F:serine-type endopeptidase activity"/>
    <property type="evidence" value="ECO:0007669"/>
    <property type="project" value="InterPro"/>
</dbReference>
<reference evidence="2 3" key="1">
    <citation type="journal article" date="2016" name="Genome Announc.">
        <title>Draft Whole-Genome Sequence of Trichoderma gamsii T6085, a Promising Biocontrol Agent of Fusarium Head Blight on Wheat.</title>
        <authorList>
            <person name="Baroncelli R."/>
            <person name="Zapparata A."/>
            <person name="Piaggeschi G."/>
            <person name="Sarrocco S."/>
            <person name="Vannacci G."/>
        </authorList>
    </citation>
    <scope>NUCLEOTIDE SEQUENCE [LARGE SCALE GENOMIC DNA]</scope>
    <source>
        <strain evidence="2 3">T6085</strain>
    </source>
</reference>
<dbReference type="GO" id="GO:0006508">
    <property type="term" value="P:proteolysis"/>
    <property type="evidence" value="ECO:0007669"/>
    <property type="project" value="InterPro"/>
</dbReference>
<keyword evidence="3" id="KW-1185">Reference proteome</keyword>
<dbReference type="InterPro" id="IPR036770">
    <property type="entry name" value="Ankyrin_rpt-contain_sf"/>
</dbReference>
<organism evidence="2 3">
    <name type="scientific">Trichoderma gamsii</name>
    <dbReference type="NCBI Taxonomy" id="398673"/>
    <lineage>
        <taxon>Eukaryota</taxon>
        <taxon>Fungi</taxon>
        <taxon>Dikarya</taxon>
        <taxon>Ascomycota</taxon>
        <taxon>Pezizomycotina</taxon>
        <taxon>Sordariomycetes</taxon>
        <taxon>Hypocreomycetidae</taxon>
        <taxon>Hypocreales</taxon>
        <taxon>Hypocreaceae</taxon>
        <taxon>Trichoderma</taxon>
    </lineage>
</organism>
<dbReference type="Proteomes" id="UP000054821">
    <property type="component" value="Unassembled WGS sequence"/>
</dbReference>
<proteinExistence type="predicted"/>